<evidence type="ECO:0000313" key="3">
    <source>
        <dbReference type="Proteomes" id="UP000570493"/>
    </source>
</evidence>
<keyword evidence="1" id="KW-0732">Signal</keyword>
<feature type="chain" id="PRO_5031055213" description="Lipoprotein" evidence="1">
    <location>
        <begin position="21"/>
        <end position="156"/>
    </location>
</feature>
<feature type="signal peptide" evidence="1">
    <location>
        <begin position="1"/>
        <end position="20"/>
    </location>
</feature>
<dbReference type="PROSITE" id="PS51257">
    <property type="entry name" value="PROKAR_LIPOPROTEIN"/>
    <property type="match status" value="1"/>
</dbReference>
<name>A0A7Y0HCD1_9GAMM</name>
<evidence type="ECO:0000313" key="2">
    <source>
        <dbReference type="EMBL" id="NMM42591.1"/>
    </source>
</evidence>
<evidence type="ECO:0008006" key="4">
    <source>
        <dbReference type="Google" id="ProtNLM"/>
    </source>
</evidence>
<sequence>MLLKKIILCGFLALGLTACVEPPQSEMKVIQVTDYDFSHNDNHAVTVYFGHTGGDHYTFTLLRDEIKEGMFIESSAKNAPNLVFDASWAGEYYVQSAKHDTHSSLKILELNNEAKVAKFEVAARLVNPKQKNDYISLEKTTITVQGQHFDNLTKSF</sequence>
<dbReference type="EMBL" id="JABBMT010000045">
    <property type="protein sequence ID" value="NMM42591.1"/>
    <property type="molecule type" value="Genomic_DNA"/>
</dbReference>
<gene>
    <name evidence="2" type="ORF">HHO47_17700</name>
</gene>
<organism evidence="2 3">
    <name type="scientific">Pseudoalteromonas arctica</name>
    <dbReference type="NCBI Taxonomy" id="394751"/>
    <lineage>
        <taxon>Bacteria</taxon>
        <taxon>Pseudomonadati</taxon>
        <taxon>Pseudomonadota</taxon>
        <taxon>Gammaproteobacteria</taxon>
        <taxon>Alteromonadales</taxon>
        <taxon>Pseudoalteromonadaceae</taxon>
        <taxon>Pseudoalteromonas</taxon>
    </lineage>
</organism>
<reference evidence="2" key="1">
    <citation type="submission" date="2020-04" db="EMBL/GenBank/DDBJ databases">
        <title>Genome Sequencing for Pseudoaltermonas arctica.</title>
        <authorList>
            <person name="Elkins N.S."/>
        </authorList>
    </citation>
    <scope>NUCLEOTIDE SEQUENCE [LARGE SCALE GENOMIC DNA]</scope>
    <source>
        <strain evidence="2">NEC-BIFX-2020_0012</strain>
    </source>
</reference>
<accession>A0A7Y0HCD1</accession>
<dbReference type="Proteomes" id="UP000570493">
    <property type="component" value="Unassembled WGS sequence"/>
</dbReference>
<protein>
    <recommendedName>
        <fullName evidence="4">Lipoprotein</fullName>
    </recommendedName>
</protein>
<dbReference type="AlphaFoldDB" id="A0A7Y0HCD1"/>
<proteinExistence type="predicted"/>
<keyword evidence="3" id="KW-1185">Reference proteome</keyword>
<comment type="caution">
    <text evidence="2">The sequence shown here is derived from an EMBL/GenBank/DDBJ whole genome shotgun (WGS) entry which is preliminary data.</text>
</comment>
<evidence type="ECO:0000256" key="1">
    <source>
        <dbReference type="SAM" id="SignalP"/>
    </source>
</evidence>
<dbReference type="RefSeq" id="WP_169021493.1">
    <property type="nucleotide sequence ID" value="NZ_JABBMT010000045.1"/>
</dbReference>